<evidence type="ECO:0000313" key="1">
    <source>
        <dbReference type="EMBL" id="RJK97986.1"/>
    </source>
</evidence>
<reference evidence="1 2" key="1">
    <citation type="submission" date="2018-09" db="EMBL/GenBank/DDBJ databases">
        <title>YIM 75000 draft genome.</title>
        <authorList>
            <person name="Tang S."/>
            <person name="Feng Y."/>
        </authorList>
    </citation>
    <scope>NUCLEOTIDE SEQUENCE [LARGE SCALE GENOMIC DNA]</scope>
    <source>
        <strain evidence="1 2">YIM 75000</strain>
    </source>
</reference>
<dbReference type="Proteomes" id="UP000265614">
    <property type="component" value="Unassembled WGS sequence"/>
</dbReference>
<dbReference type="EMBL" id="QZEZ01000001">
    <property type="protein sequence ID" value="RJK97986.1"/>
    <property type="molecule type" value="Genomic_DNA"/>
</dbReference>
<comment type="caution">
    <text evidence="1">The sequence shown here is derived from an EMBL/GenBank/DDBJ whole genome shotgun (WGS) entry which is preliminary data.</text>
</comment>
<dbReference type="OrthoDB" id="3482738at2"/>
<accession>A0A3A3ZA69</accession>
<dbReference type="RefSeq" id="WP_119948913.1">
    <property type="nucleotide sequence ID" value="NZ_QZEZ01000001.1"/>
</dbReference>
<gene>
    <name evidence="1" type="ORF">D5H78_03240</name>
</gene>
<sequence length="68" mass="7629">MGEFASELRRRVVAAEHALLQARVQGDEYGQSVLEGDLAALQRLADDHRVAVPRTLDLTRHERAVHRA</sequence>
<proteinExistence type="predicted"/>
<protein>
    <submittedName>
        <fullName evidence="1">Uncharacterized protein</fullName>
    </submittedName>
</protein>
<organism evidence="1 2">
    <name type="scientific">Vallicoccus soli</name>
    <dbReference type="NCBI Taxonomy" id="2339232"/>
    <lineage>
        <taxon>Bacteria</taxon>
        <taxon>Bacillati</taxon>
        <taxon>Actinomycetota</taxon>
        <taxon>Actinomycetes</taxon>
        <taxon>Motilibacterales</taxon>
        <taxon>Vallicoccaceae</taxon>
        <taxon>Vallicoccus</taxon>
    </lineage>
</organism>
<name>A0A3A3ZA69_9ACTN</name>
<evidence type="ECO:0000313" key="2">
    <source>
        <dbReference type="Proteomes" id="UP000265614"/>
    </source>
</evidence>
<dbReference type="AlphaFoldDB" id="A0A3A3ZA69"/>
<keyword evidence="2" id="KW-1185">Reference proteome</keyword>